<evidence type="ECO:0000313" key="3">
    <source>
        <dbReference type="Proteomes" id="UP000504606"/>
    </source>
</evidence>
<protein>
    <submittedName>
        <fullName evidence="4">Uncharacterized protein LOC113201806</fullName>
    </submittedName>
</protein>
<dbReference type="AlphaFoldDB" id="A0A6J1RQZ6"/>
<feature type="region of interest" description="Disordered" evidence="2">
    <location>
        <begin position="1"/>
        <end position="54"/>
    </location>
</feature>
<evidence type="ECO:0000313" key="4">
    <source>
        <dbReference type="RefSeq" id="XP_026271519.1"/>
    </source>
</evidence>
<dbReference type="KEGG" id="foc:113201806"/>
<sequence length="879" mass="102410">MKSVRQQRLEERRKKAEEQRLEKERIAKEINDAKAKLQSKKQKVKKKQETKNRLRRKINMRVKREDIKNDPHLYELKKKEERERYHRRKQEGKIKTRGEMSRRELKVIRCRVKESTRRYRRKKLVQQSTELQDNPDDEFGAEILENVPLTTRAETLRLRGRKKKSASRTAAHKKVKKVQEENAALKRALWRSQKRLTNARKKIPLSPKSQINKEMRGKKINPVVKGKLILGEVLKRQVTESFSVKGNKIKGAAYKIFRGSLLKKYKLKGASGLSPKMLKKYSEKNMCPFQNSRARRQHSINKKADVEKFFCSDDNSIECADKRAVKICFGKNRVTKRKRYLKGRMSDLYLSYIQSDEKPVSYSTFCKFKPFYVVMKDLKERDTCLCTKCENMELLMQSLWQAGISPVSTNLSLLRSLCCSPRTDDCLQRKCNKCKTNEVAFRPCENENVEVNLSKWETLPEMKIDSKTGVQKETKRNFRRVKKVSIQALKKIYPEELEIFLDHSFKETHQTRILRNKRENLTSGEMYIWMDYSENYSCKFSREVQNHFYAGSRDNVSLHTGVLYLEGQKHSFCTASESTRKDPPATIAHLIPIFEKFLKPGVTKLHFQSDSPSTQYRNKVMFFLTTQYIPMLYPQITSIVYNYTEAGHGKGAPDGVGAMAKTTLDNAVQSGLDMESFKSAVELLKSKSKTVYIEEVDPKKMTEIDKMVPSDLKPFNGTFSVHQFTWTKEYSNKLHMNNVSCYNCTAGSSCIHYKLKYSPWVLFEQAGESDENTPTASPSPPKRKRKSKVASFCNGDWVAVKYGAHWYPGFVQKVNPQNLLVDFLVKHQRKNDLFLWPSKPDVQTVLKQDVMYKLTEQPRAVDRTLFKVPEHDFISSLML</sequence>
<evidence type="ECO:0000256" key="1">
    <source>
        <dbReference type="SAM" id="Coils"/>
    </source>
</evidence>
<reference evidence="4" key="1">
    <citation type="submission" date="2025-08" db="UniProtKB">
        <authorList>
            <consortium name="RefSeq"/>
        </authorList>
    </citation>
    <scope>IDENTIFICATION</scope>
    <source>
        <tissue evidence="4">Whole organism</tissue>
    </source>
</reference>
<keyword evidence="3" id="KW-1185">Reference proteome</keyword>
<gene>
    <name evidence="4" type="primary">LOC113201806</name>
</gene>
<dbReference type="PANTHER" id="PTHR46601:SF2">
    <property type="entry name" value="UBIQUITIN-LIKE PROTEASE FAMILY PROFILE DOMAIN-CONTAINING PROTEIN"/>
    <property type="match status" value="1"/>
</dbReference>
<proteinExistence type="predicted"/>
<dbReference type="Proteomes" id="UP000504606">
    <property type="component" value="Unplaced"/>
</dbReference>
<dbReference type="OrthoDB" id="6375801at2759"/>
<name>A0A6J1RQZ6_FRAOC</name>
<dbReference type="PANTHER" id="PTHR46601">
    <property type="entry name" value="ULP_PROTEASE DOMAIN-CONTAINING PROTEIN"/>
    <property type="match status" value="1"/>
</dbReference>
<feature type="compositionally biased region" description="Basic residues" evidence="2">
    <location>
        <begin position="37"/>
        <end position="46"/>
    </location>
</feature>
<feature type="coiled-coil region" evidence="1">
    <location>
        <begin position="168"/>
        <end position="195"/>
    </location>
</feature>
<accession>A0A6J1RQZ6</accession>
<evidence type="ECO:0000256" key="2">
    <source>
        <dbReference type="SAM" id="MobiDB-lite"/>
    </source>
</evidence>
<keyword evidence="1" id="KW-0175">Coiled coil</keyword>
<dbReference type="RefSeq" id="XP_026271519.1">
    <property type="nucleotide sequence ID" value="XM_026415734.2"/>
</dbReference>
<dbReference type="GeneID" id="113201806"/>
<organism evidence="3 4">
    <name type="scientific">Frankliniella occidentalis</name>
    <name type="common">Western flower thrips</name>
    <name type="synonym">Euthrips occidentalis</name>
    <dbReference type="NCBI Taxonomy" id="133901"/>
    <lineage>
        <taxon>Eukaryota</taxon>
        <taxon>Metazoa</taxon>
        <taxon>Ecdysozoa</taxon>
        <taxon>Arthropoda</taxon>
        <taxon>Hexapoda</taxon>
        <taxon>Insecta</taxon>
        <taxon>Pterygota</taxon>
        <taxon>Neoptera</taxon>
        <taxon>Paraneoptera</taxon>
        <taxon>Thysanoptera</taxon>
        <taxon>Terebrantia</taxon>
        <taxon>Thripoidea</taxon>
        <taxon>Thripidae</taxon>
        <taxon>Frankliniella</taxon>
    </lineage>
</organism>
<feature type="compositionally biased region" description="Basic and acidic residues" evidence="2">
    <location>
        <begin position="7"/>
        <end position="35"/>
    </location>
</feature>